<name>A0A5C8ZY41_9GAMM</name>
<dbReference type="Proteomes" id="UP000321933">
    <property type="component" value="Unassembled WGS sequence"/>
</dbReference>
<keyword evidence="3" id="KW-1185">Reference proteome</keyword>
<evidence type="ECO:0000313" key="2">
    <source>
        <dbReference type="EMBL" id="TXS93416.1"/>
    </source>
</evidence>
<dbReference type="Pfam" id="PF18735">
    <property type="entry name" value="HEPN_RiboL-PSP"/>
    <property type="match status" value="1"/>
</dbReference>
<sequence>MSLEYFQLQIESEREWREDEIRFLDNTQRDIASEDDQKKIRRSILCLVYAHIEGFVQFAFTLYIDEINKKGLKCSDVKPVIAAATLHREFIALNNKDKKSAIFRRTLPDDTSLHKLSRQVEFVENIALIQNHPVTIPEGYVNTENNVGQQVLEKLLFQVGLEYKDLRDIYSPLNRLLNVRNDISHGKRKQGIEDREYQEFIACCKSVISGISRRLTTAYGRNEFMQAV</sequence>
<organism evidence="2 3">
    <name type="scientific">Parahaliea aestuarii</name>
    <dbReference type="NCBI Taxonomy" id="1852021"/>
    <lineage>
        <taxon>Bacteria</taxon>
        <taxon>Pseudomonadati</taxon>
        <taxon>Pseudomonadota</taxon>
        <taxon>Gammaproteobacteria</taxon>
        <taxon>Cellvibrionales</taxon>
        <taxon>Halieaceae</taxon>
        <taxon>Parahaliea</taxon>
    </lineage>
</organism>
<dbReference type="EMBL" id="VRYZ01000002">
    <property type="protein sequence ID" value="TXS93416.1"/>
    <property type="molecule type" value="Genomic_DNA"/>
</dbReference>
<dbReference type="AlphaFoldDB" id="A0A5C8ZY41"/>
<dbReference type="RefSeq" id="WP_148063351.1">
    <property type="nucleotide sequence ID" value="NZ_VRYZ01000002.1"/>
</dbReference>
<evidence type="ECO:0000259" key="1">
    <source>
        <dbReference type="Pfam" id="PF18735"/>
    </source>
</evidence>
<gene>
    <name evidence="2" type="ORF">FVW59_06170</name>
</gene>
<accession>A0A5C8ZY41</accession>
<feature type="domain" description="RiboL-PSP-HEPN" evidence="1">
    <location>
        <begin position="12"/>
        <end position="214"/>
    </location>
</feature>
<protein>
    <recommendedName>
        <fullName evidence="1">RiboL-PSP-HEPN domain-containing protein</fullName>
    </recommendedName>
</protein>
<comment type="caution">
    <text evidence="2">The sequence shown here is derived from an EMBL/GenBank/DDBJ whole genome shotgun (WGS) entry which is preliminary data.</text>
</comment>
<dbReference type="OrthoDB" id="4111339at2"/>
<evidence type="ECO:0000313" key="3">
    <source>
        <dbReference type="Proteomes" id="UP000321933"/>
    </source>
</evidence>
<dbReference type="InterPro" id="IPR041519">
    <property type="entry name" value="HEPN_RiboL-PSP"/>
</dbReference>
<reference evidence="2 3" key="1">
    <citation type="submission" date="2019-08" db="EMBL/GenBank/DDBJ databases">
        <title>Parahaliea maris sp. nov., isolated from the surface seawater.</title>
        <authorList>
            <person name="Liu Y."/>
        </authorList>
    </citation>
    <scope>NUCLEOTIDE SEQUENCE [LARGE SCALE GENOMIC DNA]</scope>
    <source>
        <strain evidence="2 3">S2-26</strain>
    </source>
</reference>
<proteinExistence type="predicted"/>